<gene>
    <name evidence="2" type="ORF">CWI71_05260</name>
</gene>
<dbReference type="Pfam" id="PF12680">
    <property type="entry name" value="SnoaL_2"/>
    <property type="match status" value="1"/>
</dbReference>
<reference evidence="3" key="1">
    <citation type="journal article" date="2018" name="Front. Microbiol.">
        <title>Genome-Based Analysis Reveals the Taxonomy and Diversity of the Family Idiomarinaceae.</title>
        <authorList>
            <person name="Liu Y."/>
            <person name="Lai Q."/>
            <person name="Shao Z."/>
        </authorList>
    </citation>
    <scope>NUCLEOTIDE SEQUENCE [LARGE SCALE GENOMIC DNA]</scope>
    <source>
        <strain evidence="3">CVS-6</strain>
    </source>
</reference>
<dbReference type="SUPFAM" id="SSF54427">
    <property type="entry name" value="NTF2-like"/>
    <property type="match status" value="1"/>
</dbReference>
<protein>
    <submittedName>
        <fullName evidence="2">Nuclear transport factor 2 family protein</fullName>
    </submittedName>
</protein>
<evidence type="ECO:0000313" key="3">
    <source>
        <dbReference type="Proteomes" id="UP000288259"/>
    </source>
</evidence>
<name>A0A432YMX0_9GAMM</name>
<dbReference type="EMBL" id="PIPY01000004">
    <property type="protein sequence ID" value="RUO62283.1"/>
    <property type="molecule type" value="Genomic_DNA"/>
</dbReference>
<accession>A0A432YMX0</accession>
<organism evidence="2 3">
    <name type="scientific">Pseudidiomarina insulisalsae</name>
    <dbReference type="NCBI Taxonomy" id="575789"/>
    <lineage>
        <taxon>Bacteria</taxon>
        <taxon>Pseudomonadati</taxon>
        <taxon>Pseudomonadota</taxon>
        <taxon>Gammaproteobacteria</taxon>
        <taxon>Alteromonadales</taxon>
        <taxon>Idiomarinaceae</taxon>
        <taxon>Pseudidiomarina</taxon>
    </lineage>
</organism>
<dbReference type="InterPro" id="IPR037401">
    <property type="entry name" value="SnoaL-like"/>
</dbReference>
<dbReference type="AlphaFoldDB" id="A0A432YMX0"/>
<evidence type="ECO:0000313" key="2">
    <source>
        <dbReference type="EMBL" id="RUO62283.1"/>
    </source>
</evidence>
<sequence length="158" mass="18650">MREPRDRTEELAAEEDKPEVIKRLLKYYDEFSEVKVDKLEELYDENVTFIDPLHQLCGLDALKNYFKHTMDGVEQCHFAFSHYAENGNHLFIDWQMRLQHPKLANGQEIVLPGVSHIEFKDDKIIMQRDYYDLGAMLYEHISLLGYVIGKVKDRMVPS</sequence>
<dbReference type="InterPro" id="IPR032710">
    <property type="entry name" value="NTF2-like_dom_sf"/>
</dbReference>
<keyword evidence="3" id="KW-1185">Reference proteome</keyword>
<comment type="caution">
    <text evidence="2">The sequence shown here is derived from an EMBL/GenBank/DDBJ whole genome shotgun (WGS) entry which is preliminary data.</text>
</comment>
<dbReference type="Gene3D" id="3.10.450.50">
    <property type="match status" value="1"/>
</dbReference>
<evidence type="ECO:0000259" key="1">
    <source>
        <dbReference type="Pfam" id="PF12680"/>
    </source>
</evidence>
<proteinExistence type="predicted"/>
<dbReference type="OrthoDB" id="1115105at2"/>
<feature type="domain" description="SnoaL-like" evidence="1">
    <location>
        <begin position="26"/>
        <end position="124"/>
    </location>
</feature>
<dbReference type="Proteomes" id="UP000288259">
    <property type="component" value="Unassembled WGS sequence"/>
</dbReference>